<keyword evidence="2" id="KW-1185">Reference proteome</keyword>
<protein>
    <submittedName>
        <fullName evidence="1">Uncharacterized protein</fullName>
    </submittedName>
</protein>
<dbReference type="EMBL" id="NBIV01000228">
    <property type="protein sequence ID" value="PXF41199.1"/>
    <property type="molecule type" value="Genomic_DNA"/>
</dbReference>
<dbReference type="AlphaFoldDB" id="A0A2V3IGJ9"/>
<evidence type="ECO:0000313" key="1">
    <source>
        <dbReference type="EMBL" id="PXF41199.1"/>
    </source>
</evidence>
<dbReference type="Proteomes" id="UP000247409">
    <property type="component" value="Unassembled WGS sequence"/>
</dbReference>
<reference evidence="1 2" key="1">
    <citation type="journal article" date="2018" name="Mol. Biol. Evol.">
        <title>Analysis of the draft genome of the red seaweed Gracilariopsis chorda provides insights into genome size evolution in Rhodophyta.</title>
        <authorList>
            <person name="Lee J."/>
            <person name="Yang E.C."/>
            <person name="Graf L."/>
            <person name="Yang J.H."/>
            <person name="Qiu H."/>
            <person name="Zel Zion U."/>
            <person name="Chan C.X."/>
            <person name="Stephens T.G."/>
            <person name="Weber A.P.M."/>
            <person name="Boo G.H."/>
            <person name="Boo S.M."/>
            <person name="Kim K.M."/>
            <person name="Shin Y."/>
            <person name="Jung M."/>
            <person name="Lee S.J."/>
            <person name="Yim H.S."/>
            <person name="Lee J.H."/>
            <person name="Bhattacharya D."/>
            <person name="Yoon H.S."/>
        </authorList>
    </citation>
    <scope>NUCLEOTIDE SEQUENCE [LARGE SCALE GENOMIC DNA]</scope>
    <source>
        <strain evidence="1 2">SKKU-2015</strain>
        <tissue evidence="1">Whole body</tissue>
    </source>
</reference>
<evidence type="ECO:0000313" key="2">
    <source>
        <dbReference type="Proteomes" id="UP000247409"/>
    </source>
</evidence>
<sequence length="920" mass="103566">MRKFNELNGVFDACAFRKRGCSSPDYISESRLWKIQFVDVQSPRTLETFSELDDAVSYHSHRRLHAADVLGKFCCRSCHYILMEGKQGVRPAMSLQTLSSHTDLFVVRCMIFSLAHPAQANRSPLLNGTLPAALSGVAVRMRDSCIRSRLGGVDGVRMLRFQDVFCSRKVVISQIHDTTDVQQNIDGRTFEKRIEPVLAGQGIILKKLSYRLRCYVHVDQVDEMLSQMAAPGPSLLCASPRPSLNDMRASLDIVRAHFVAKKDAYWKGEWSLTDEVASVPKSLWIDVILQMASQRRLLAWNAAARVQGKQLEHIFPVCNSIDALPKLTIEEELCNCTSYSRADLLLCVRALKVLEQLVLARTNGIAGPLTVSVSVSGICEVTPSFVSVLNSMGLFLSYTVTERYRQKLIAERESQGPWDFNLLDEVAIPVLQFDNWDIKPLHSVKVDGKALPKVNGSLLQGQLRGKKRTFFDEESPPSKRRRNGSWKDPACLGNRDKFIDTLTDVNNTTTLQQFNNVVFGLVSLFRGRLVGEKNSDASEYNVGTTSEFNFWLEDTPVNFRTLLLSSFRPQGGRPLTDESLYDQNVVYVEISRDSAVDILTVRRFLNLVQEQLRPGQSGCPRYVVLGGDQQSHKIFVKLWLESWRGHLARSRRTRENDDNVHGEGLQLHDWLVPFPGFFHAEKQAMYGLCKEMLDGLGLDELAKCAGLSSSIVANFLKHSHARDNRAVLFNLACAFIIHLIDLAVQEDAHLSAKVSELHKTHTAKRVSADCPTQSTASECHHDQREKPSDSLYGATSDIVTPDVIRVGESLRERIQSRFVQGTNGVHFVETVLFSCLRPTVGFQFLSRTGHTDFVHAFWYKHNAILHSSAHVKYQELSLFFAFFKGILPPAVTEELFKKNPGRMVMKLLSFTGRGRFGVDR</sequence>
<proteinExistence type="predicted"/>
<gene>
    <name evidence="1" type="ORF">BWQ96_09093</name>
</gene>
<comment type="caution">
    <text evidence="1">The sequence shown here is derived from an EMBL/GenBank/DDBJ whole genome shotgun (WGS) entry which is preliminary data.</text>
</comment>
<name>A0A2V3IGJ9_9FLOR</name>
<organism evidence="1 2">
    <name type="scientific">Gracilariopsis chorda</name>
    <dbReference type="NCBI Taxonomy" id="448386"/>
    <lineage>
        <taxon>Eukaryota</taxon>
        <taxon>Rhodophyta</taxon>
        <taxon>Florideophyceae</taxon>
        <taxon>Rhodymeniophycidae</taxon>
        <taxon>Gracilariales</taxon>
        <taxon>Gracilariaceae</taxon>
        <taxon>Gracilariopsis</taxon>
    </lineage>
</organism>
<accession>A0A2V3IGJ9</accession>